<keyword evidence="6" id="KW-1185">Reference proteome</keyword>
<dbReference type="Pfam" id="PF03061">
    <property type="entry name" value="4HBT"/>
    <property type="match status" value="1"/>
</dbReference>
<dbReference type="PANTHER" id="PTHR11049:SF24">
    <property type="entry name" value="CYTOSOLIC ACYL COENZYME A THIOESTER HYDROLASE"/>
    <property type="match status" value="1"/>
</dbReference>
<dbReference type="GO" id="GO:0005829">
    <property type="term" value="C:cytosol"/>
    <property type="evidence" value="ECO:0007669"/>
    <property type="project" value="TreeGrafter"/>
</dbReference>
<dbReference type="GO" id="GO:0052816">
    <property type="term" value="F:long-chain fatty acyl-CoA hydrolase activity"/>
    <property type="evidence" value="ECO:0007669"/>
    <property type="project" value="TreeGrafter"/>
</dbReference>
<keyword evidence="2 3" id="KW-0378">Hydrolase</keyword>
<protein>
    <submittedName>
        <fullName evidence="5">Acyl-CoA hydrolase</fullName>
    </submittedName>
</protein>
<organism evidence="5 6">
    <name type="scientific">Aquamicrobium lusatiense</name>
    <dbReference type="NCBI Taxonomy" id="89772"/>
    <lineage>
        <taxon>Bacteria</taxon>
        <taxon>Pseudomonadati</taxon>
        <taxon>Pseudomonadota</taxon>
        <taxon>Alphaproteobacteria</taxon>
        <taxon>Hyphomicrobiales</taxon>
        <taxon>Phyllobacteriaceae</taxon>
        <taxon>Aquamicrobium</taxon>
    </lineage>
</organism>
<dbReference type="Gene3D" id="3.10.129.10">
    <property type="entry name" value="Hotdog Thioesterase"/>
    <property type="match status" value="1"/>
</dbReference>
<dbReference type="InterPro" id="IPR040170">
    <property type="entry name" value="Cytosol_ACT"/>
</dbReference>
<dbReference type="RefSeq" id="WP_183827299.1">
    <property type="nucleotide sequence ID" value="NZ_JACHEU010000001.1"/>
</dbReference>
<dbReference type="PROSITE" id="PS51770">
    <property type="entry name" value="HOTDOG_ACOT"/>
    <property type="match status" value="1"/>
</dbReference>
<dbReference type="AlphaFoldDB" id="A0A7W9S1Z7"/>
<proteinExistence type="inferred from homology"/>
<evidence type="ECO:0000313" key="5">
    <source>
        <dbReference type="EMBL" id="MBB6011849.1"/>
    </source>
</evidence>
<evidence type="ECO:0000313" key="6">
    <source>
        <dbReference type="Proteomes" id="UP000533306"/>
    </source>
</evidence>
<gene>
    <name evidence="5" type="ORF">HNR59_001194</name>
</gene>
<comment type="caution">
    <text evidence="5">The sequence shown here is derived from an EMBL/GenBank/DDBJ whole genome shotgun (WGS) entry which is preliminary data.</text>
</comment>
<dbReference type="Proteomes" id="UP000533306">
    <property type="component" value="Unassembled WGS sequence"/>
</dbReference>
<feature type="domain" description="HotDog ACOT-type" evidence="4">
    <location>
        <begin position="7"/>
        <end position="117"/>
    </location>
</feature>
<evidence type="ECO:0000256" key="3">
    <source>
        <dbReference type="PROSITE-ProRule" id="PRU01106"/>
    </source>
</evidence>
<dbReference type="EMBL" id="JACHEU010000001">
    <property type="protein sequence ID" value="MBB6011849.1"/>
    <property type="molecule type" value="Genomic_DNA"/>
</dbReference>
<dbReference type="GO" id="GO:0006637">
    <property type="term" value="P:acyl-CoA metabolic process"/>
    <property type="evidence" value="ECO:0007669"/>
    <property type="project" value="TreeGrafter"/>
</dbReference>
<dbReference type="SUPFAM" id="SSF54637">
    <property type="entry name" value="Thioesterase/thiol ester dehydrase-isomerase"/>
    <property type="match status" value="1"/>
</dbReference>
<dbReference type="InterPro" id="IPR033120">
    <property type="entry name" value="HOTDOG_ACOT"/>
</dbReference>
<sequence length="136" mass="14651">MPEELSLHSDARFSELVLPALTNHYGTLYGANALHLMGKAAFLCAARHAGCDVVMAKADGIEFHRPVRLGEIIDISARIVFRGRSSMTILVNAFTDDSGEKDPAISGHFMMVAVDGDGRPTPLPTSDQCNAEDIHS</sequence>
<dbReference type="GO" id="GO:0009062">
    <property type="term" value="P:fatty acid catabolic process"/>
    <property type="evidence" value="ECO:0007669"/>
    <property type="project" value="TreeGrafter"/>
</dbReference>
<dbReference type="PANTHER" id="PTHR11049">
    <property type="entry name" value="ACYL COENZYME A THIOESTER HYDROLASE"/>
    <property type="match status" value="1"/>
</dbReference>
<evidence type="ECO:0000256" key="1">
    <source>
        <dbReference type="ARBA" id="ARBA00010458"/>
    </source>
</evidence>
<reference evidence="5 6" key="1">
    <citation type="submission" date="2020-08" db="EMBL/GenBank/DDBJ databases">
        <title>Genomic Encyclopedia of Type Strains, Phase IV (KMG-IV): sequencing the most valuable type-strain genomes for metagenomic binning, comparative biology and taxonomic classification.</title>
        <authorList>
            <person name="Goeker M."/>
        </authorList>
    </citation>
    <scope>NUCLEOTIDE SEQUENCE [LARGE SCALE GENOMIC DNA]</scope>
    <source>
        <strain evidence="5 6">DSM 11099</strain>
    </source>
</reference>
<name>A0A7W9S1Z7_9HYPH</name>
<dbReference type="CDD" id="cd03442">
    <property type="entry name" value="BFIT_BACH"/>
    <property type="match status" value="1"/>
</dbReference>
<comment type="similarity">
    <text evidence="1">Belongs to the acyl coenzyme A hydrolase family.</text>
</comment>
<accession>A0A7W9S1Z7</accession>
<dbReference type="InterPro" id="IPR029069">
    <property type="entry name" value="HotDog_dom_sf"/>
</dbReference>
<evidence type="ECO:0000256" key="2">
    <source>
        <dbReference type="ARBA" id="ARBA00022801"/>
    </source>
</evidence>
<dbReference type="InterPro" id="IPR006683">
    <property type="entry name" value="Thioestr_dom"/>
</dbReference>
<evidence type="ECO:0000259" key="4">
    <source>
        <dbReference type="PROSITE" id="PS51770"/>
    </source>
</evidence>